<dbReference type="SUPFAM" id="SSF54637">
    <property type="entry name" value="Thioesterase/thiol ester dehydrase-isomerase"/>
    <property type="match status" value="1"/>
</dbReference>
<sequence>MSRKTIELPETFLFSIHYDVLYSDINAANHLGADRILPITMETQLRFIRKSGHSQATVFEDAELIMAHAEIAYLAEVSYGEKLLVELGVCDIKDKSFKFVYRISKAPSGQEVARVATTLLFFDYQQRCVVPVPDNFRTQVESY</sequence>
<evidence type="ECO:0000256" key="2">
    <source>
        <dbReference type="ARBA" id="ARBA00022801"/>
    </source>
</evidence>
<evidence type="ECO:0000313" key="3">
    <source>
        <dbReference type="EMBL" id="MBA6413058.1"/>
    </source>
</evidence>
<reference evidence="3 4" key="1">
    <citation type="submission" date="2020-07" db="EMBL/GenBank/DDBJ databases">
        <title>Halieaceae bacterium, F7430, whole genome shotgun sequencing project.</title>
        <authorList>
            <person name="Jiang S."/>
            <person name="Liu Z.W."/>
            <person name="Du Z.J."/>
        </authorList>
    </citation>
    <scope>NUCLEOTIDE SEQUENCE [LARGE SCALE GENOMIC DNA]</scope>
    <source>
        <strain evidence="3 4">F7430</strain>
    </source>
</reference>
<organism evidence="3 4">
    <name type="scientific">Sediminihaliea albiluteola</name>
    <dbReference type="NCBI Taxonomy" id="2758564"/>
    <lineage>
        <taxon>Bacteria</taxon>
        <taxon>Pseudomonadati</taxon>
        <taxon>Pseudomonadota</taxon>
        <taxon>Gammaproteobacteria</taxon>
        <taxon>Cellvibrionales</taxon>
        <taxon>Halieaceae</taxon>
        <taxon>Sediminihaliea</taxon>
    </lineage>
</organism>
<dbReference type="PANTHER" id="PTHR31793">
    <property type="entry name" value="4-HYDROXYBENZOYL-COA THIOESTERASE FAMILY MEMBER"/>
    <property type="match status" value="1"/>
</dbReference>
<gene>
    <name evidence="3" type="ORF">H2508_08045</name>
</gene>
<dbReference type="Proteomes" id="UP000539350">
    <property type="component" value="Unassembled WGS sequence"/>
</dbReference>
<proteinExistence type="inferred from homology"/>
<evidence type="ECO:0000256" key="1">
    <source>
        <dbReference type="ARBA" id="ARBA00005953"/>
    </source>
</evidence>
<dbReference type="GO" id="GO:0047617">
    <property type="term" value="F:fatty acyl-CoA hydrolase activity"/>
    <property type="evidence" value="ECO:0007669"/>
    <property type="project" value="TreeGrafter"/>
</dbReference>
<name>A0A7W2YK80_9GAMM</name>
<keyword evidence="4" id="KW-1185">Reference proteome</keyword>
<protein>
    <submittedName>
        <fullName evidence="3">Thioesterase family protein</fullName>
    </submittedName>
</protein>
<comment type="caution">
    <text evidence="3">The sequence shown here is derived from an EMBL/GenBank/DDBJ whole genome shotgun (WGS) entry which is preliminary data.</text>
</comment>
<dbReference type="InterPro" id="IPR050563">
    <property type="entry name" value="4-hydroxybenzoyl-CoA_TE"/>
</dbReference>
<accession>A0A7W2YK80</accession>
<evidence type="ECO:0000313" key="4">
    <source>
        <dbReference type="Proteomes" id="UP000539350"/>
    </source>
</evidence>
<dbReference type="AlphaFoldDB" id="A0A7W2YK80"/>
<dbReference type="EMBL" id="JACFXU010000014">
    <property type="protein sequence ID" value="MBA6413058.1"/>
    <property type="molecule type" value="Genomic_DNA"/>
</dbReference>
<dbReference type="InterPro" id="IPR029069">
    <property type="entry name" value="HotDog_dom_sf"/>
</dbReference>
<keyword evidence="2" id="KW-0378">Hydrolase</keyword>
<dbReference type="CDD" id="cd00586">
    <property type="entry name" value="4HBT"/>
    <property type="match status" value="1"/>
</dbReference>
<dbReference type="RefSeq" id="WP_182171611.1">
    <property type="nucleotide sequence ID" value="NZ_JACFXU010000014.1"/>
</dbReference>
<dbReference type="Gene3D" id="3.10.129.10">
    <property type="entry name" value="Hotdog Thioesterase"/>
    <property type="match status" value="1"/>
</dbReference>
<dbReference type="Pfam" id="PF13279">
    <property type="entry name" value="4HBT_2"/>
    <property type="match status" value="1"/>
</dbReference>
<dbReference type="PANTHER" id="PTHR31793:SF27">
    <property type="entry name" value="NOVEL THIOESTERASE SUPERFAMILY DOMAIN AND SAPOSIN A-TYPE DOMAIN CONTAINING PROTEIN (0610012H03RIK)"/>
    <property type="match status" value="1"/>
</dbReference>
<comment type="similarity">
    <text evidence="1">Belongs to the 4-hydroxybenzoyl-CoA thioesterase family.</text>
</comment>